<proteinExistence type="predicted"/>
<sequence>MMNFKMIAFAFIVVLLQGCASARTSYESLIETRDDDSAIYLAVGETKEVLSISNGFPGWWGVYPAIVSFSPEIASVNCEASKWSEVCYLTANEVGETWLTYGNQYTIDISAPESQANKIKVIISPK</sequence>
<dbReference type="PROSITE" id="PS51257">
    <property type="entry name" value="PROKAR_LIPOPROTEIN"/>
    <property type="match status" value="1"/>
</dbReference>
<gene>
    <name evidence="2" type="ORF">L196_04791</name>
</gene>
<reference evidence="2 3" key="1">
    <citation type="journal article" date="2013" name="Genome Announc.">
        <title>Genome Sequence of the Pyrene- and Fluoranthene-Degrading Bacterium Cycloclasticus sp. Strain PY97M.</title>
        <authorList>
            <person name="Cui Z."/>
            <person name="Xu G."/>
            <person name="Li Q."/>
            <person name="Gao W."/>
            <person name="Zheng L."/>
        </authorList>
    </citation>
    <scope>NUCLEOTIDE SEQUENCE [LARGE SCALE GENOMIC DNA]</scope>
    <source>
        <strain evidence="2 3">PY97M</strain>
    </source>
</reference>
<name>A0AB33Z3H7_9GAMM</name>
<evidence type="ECO:0000313" key="3">
    <source>
        <dbReference type="Proteomes" id="UP000015462"/>
    </source>
</evidence>
<dbReference type="AlphaFoldDB" id="A0AB33Z3H7"/>
<feature type="signal peptide" evidence="1">
    <location>
        <begin position="1"/>
        <end position="22"/>
    </location>
</feature>
<evidence type="ECO:0008006" key="4">
    <source>
        <dbReference type="Google" id="ProtNLM"/>
    </source>
</evidence>
<evidence type="ECO:0000313" key="2">
    <source>
        <dbReference type="EMBL" id="EPD13825.1"/>
    </source>
</evidence>
<evidence type="ECO:0000256" key="1">
    <source>
        <dbReference type="SAM" id="SignalP"/>
    </source>
</evidence>
<dbReference type="EMBL" id="ASHL01000002">
    <property type="protein sequence ID" value="EPD13825.1"/>
    <property type="molecule type" value="Genomic_DNA"/>
</dbReference>
<comment type="caution">
    <text evidence="2">The sequence shown here is derived from an EMBL/GenBank/DDBJ whole genome shotgun (WGS) entry which is preliminary data.</text>
</comment>
<keyword evidence="1" id="KW-0732">Signal</keyword>
<keyword evidence="3" id="KW-1185">Reference proteome</keyword>
<organism evidence="2 3">
    <name type="scientific">Cycloclasticus pugetii</name>
    <dbReference type="NCBI Taxonomy" id="34068"/>
    <lineage>
        <taxon>Bacteria</taxon>
        <taxon>Pseudomonadati</taxon>
        <taxon>Pseudomonadota</taxon>
        <taxon>Gammaproteobacteria</taxon>
        <taxon>Thiotrichales</taxon>
        <taxon>Piscirickettsiaceae</taxon>
        <taxon>Cycloclasticus</taxon>
    </lineage>
</organism>
<protein>
    <recommendedName>
        <fullName evidence="4">Lipoprotein</fullName>
    </recommendedName>
</protein>
<dbReference type="Proteomes" id="UP000015462">
    <property type="component" value="Unassembled WGS sequence"/>
</dbReference>
<feature type="chain" id="PRO_5044258384" description="Lipoprotein" evidence="1">
    <location>
        <begin position="23"/>
        <end position="126"/>
    </location>
</feature>
<accession>A0AB33Z3H7</accession>
<dbReference type="RefSeq" id="WP_016390140.1">
    <property type="nucleotide sequence ID" value="NZ_KE646806.1"/>
</dbReference>